<reference evidence="3 4" key="1">
    <citation type="submission" date="2017-10" db="EMBL/GenBank/DDBJ databases">
        <title>A new Pekin duck reference genome.</title>
        <authorList>
            <person name="Hou Z.-C."/>
            <person name="Zhou Z.-K."/>
            <person name="Zhu F."/>
            <person name="Hou S.-S."/>
        </authorList>
    </citation>
    <scope>NUCLEOTIDE SEQUENCE [LARGE SCALE GENOMIC DNA]</scope>
</reference>
<dbReference type="InterPro" id="IPR023298">
    <property type="entry name" value="ATPase_P-typ_TM_dom_sf"/>
</dbReference>
<protein>
    <recommendedName>
        <fullName evidence="2">P-type ATPase N-terminal domain-containing protein</fullName>
    </recommendedName>
</protein>
<dbReference type="GeneTree" id="ENSGT00940000159531"/>
<dbReference type="OMA" id="WKDWKQA"/>
<keyword evidence="1" id="KW-1133">Transmembrane helix</keyword>
<dbReference type="AlphaFoldDB" id="A0A493T4Y8"/>
<reference evidence="3" key="3">
    <citation type="submission" date="2025-09" db="UniProtKB">
        <authorList>
            <consortium name="Ensembl"/>
        </authorList>
    </citation>
    <scope>IDENTIFICATION</scope>
</reference>
<evidence type="ECO:0000259" key="2">
    <source>
        <dbReference type="Pfam" id="PF16209"/>
    </source>
</evidence>
<dbReference type="STRING" id="8840.ENSAPLP00000020768"/>
<feature type="transmembrane region" description="Helical" evidence="1">
    <location>
        <begin position="158"/>
        <end position="175"/>
    </location>
</feature>
<dbReference type="Ensembl" id="ENSAPLT00000045407.1">
    <property type="protein sequence ID" value="ENSAPLP00000020768.1"/>
    <property type="gene ID" value="ENSAPLG00000026525.1"/>
</dbReference>
<dbReference type="Pfam" id="PF16209">
    <property type="entry name" value="PhoLip_ATPase_N"/>
    <property type="match status" value="1"/>
</dbReference>
<evidence type="ECO:0000313" key="3">
    <source>
        <dbReference type="Ensembl" id="ENSAPLP00000020768.1"/>
    </source>
</evidence>
<evidence type="ECO:0000313" key="4">
    <source>
        <dbReference type="Proteomes" id="UP000016666"/>
    </source>
</evidence>
<dbReference type="PANTHER" id="PTHR24092:SF218">
    <property type="entry name" value="PHOSPHOLIPID-TRANSPORTING ATPASE"/>
    <property type="match status" value="1"/>
</dbReference>
<feature type="transmembrane region" description="Helical" evidence="1">
    <location>
        <begin position="113"/>
        <end position="131"/>
    </location>
</feature>
<dbReference type="GO" id="GO:0140326">
    <property type="term" value="F:ATPase-coupled intramembrane lipid transporter activity"/>
    <property type="evidence" value="ECO:0007669"/>
    <property type="project" value="TreeGrafter"/>
</dbReference>
<feature type="domain" description="P-type ATPase N-terminal" evidence="2">
    <location>
        <begin position="56"/>
        <end position="118"/>
    </location>
</feature>
<name>A0A493T4Y8_ANAPP</name>
<dbReference type="GO" id="GO:0045332">
    <property type="term" value="P:phospholipid translocation"/>
    <property type="evidence" value="ECO:0007669"/>
    <property type="project" value="TreeGrafter"/>
</dbReference>
<dbReference type="SUPFAM" id="SSF81665">
    <property type="entry name" value="Calcium ATPase, transmembrane domain M"/>
    <property type="match status" value="1"/>
</dbReference>
<dbReference type="InterPro" id="IPR032631">
    <property type="entry name" value="P-type_ATPase_N"/>
</dbReference>
<dbReference type="GO" id="GO:0005886">
    <property type="term" value="C:plasma membrane"/>
    <property type="evidence" value="ECO:0007669"/>
    <property type="project" value="TreeGrafter"/>
</dbReference>
<proteinExistence type="predicted"/>
<keyword evidence="1" id="KW-0812">Transmembrane</keyword>
<organism evidence="3 4">
    <name type="scientific">Anas platyrhynchos platyrhynchos</name>
    <name type="common">Northern mallard</name>
    <dbReference type="NCBI Taxonomy" id="8840"/>
    <lineage>
        <taxon>Eukaryota</taxon>
        <taxon>Metazoa</taxon>
        <taxon>Chordata</taxon>
        <taxon>Craniata</taxon>
        <taxon>Vertebrata</taxon>
        <taxon>Euteleostomi</taxon>
        <taxon>Archelosauria</taxon>
        <taxon>Archosauria</taxon>
        <taxon>Dinosauria</taxon>
        <taxon>Saurischia</taxon>
        <taxon>Theropoda</taxon>
        <taxon>Coelurosauria</taxon>
        <taxon>Aves</taxon>
        <taxon>Neognathae</taxon>
        <taxon>Galloanserae</taxon>
        <taxon>Anseriformes</taxon>
        <taxon>Anatidae</taxon>
        <taxon>Anatinae</taxon>
        <taxon>Anas</taxon>
    </lineage>
</organism>
<keyword evidence="4" id="KW-1185">Reference proteome</keyword>
<accession>A0A493T4Y8</accession>
<reference evidence="3" key="2">
    <citation type="submission" date="2025-08" db="UniProtKB">
        <authorList>
            <consortium name="Ensembl"/>
        </authorList>
    </citation>
    <scope>IDENTIFICATION</scope>
</reference>
<dbReference type="Proteomes" id="UP000016666">
    <property type="component" value="Chromosome 14"/>
</dbReference>
<feature type="transmembrane region" description="Helical" evidence="1">
    <location>
        <begin position="90"/>
        <end position="107"/>
    </location>
</feature>
<keyword evidence="1" id="KW-0472">Membrane</keyword>
<evidence type="ECO:0000256" key="1">
    <source>
        <dbReference type="SAM" id="Phobius"/>
    </source>
</evidence>
<sequence length="200" mass="23814">MALSVDSALYRWQRLGARSLSQTVPESTPLLFSARDRSKVSFNKWRVVFPNNRRQQRDWDQASRFYSGNKIQTTKYTWFTFLPKNLFEQFHRLANLYFIFLLVVNWFPQTEVFHRAITMLPLIVVLLASVIKDAIENYGKYQFDKLINSSKTKVYDKCSYLDLVFGSIIIVYKLLCCQNKSHNTKRRELKIQLWMVQTYI</sequence>
<dbReference type="PANTHER" id="PTHR24092">
    <property type="entry name" value="PROBABLE PHOSPHOLIPID-TRANSPORTING ATPASE"/>
    <property type="match status" value="1"/>
</dbReference>